<dbReference type="Pfam" id="PF00127">
    <property type="entry name" value="Copper-bind"/>
    <property type="match status" value="1"/>
</dbReference>
<keyword evidence="4" id="KW-0813">Transport</keyword>
<gene>
    <name evidence="12" type="ORF">ON753_25745</name>
</gene>
<comment type="cofactor">
    <cofactor evidence="1">
        <name>Cu cation</name>
        <dbReference type="ChEBI" id="CHEBI:23378"/>
    </cofactor>
</comment>
<evidence type="ECO:0000256" key="6">
    <source>
        <dbReference type="ARBA" id="ARBA00022764"/>
    </source>
</evidence>
<comment type="subcellular location">
    <subcellularLocation>
        <location evidence="2">Periplasm</location>
    </subcellularLocation>
</comment>
<sequence length="147" mass="15814">MKKFLSTLALGCAMAVSTSAMADEVQVKMLNRGEAGAMVFEPSLIEIKPGDTVRFLPTDKGHNAETIKGMIPDGAEPFKSKYNEEFVVTFDQEGVYGVRCKPHYAMGMVALIKVGEPVNLDAAQTVKQPGKAKTAFADLFGLVVASR</sequence>
<evidence type="ECO:0000256" key="9">
    <source>
        <dbReference type="NCBIfam" id="TIGR02375"/>
    </source>
</evidence>
<evidence type="ECO:0000259" key="11">
    <source>
        <dbReference type="Pfam" id="PF00127"/>
    </source>
</evidence>
<evidence type="ECO:0000256" key="10">
    <source>
        <dbReference type="SAM" id="SignalP"/>
    </source>
</evidence>
<evidence type="ECO:0000256" key="2">
    <source>
        <dbReference type="ARBA" id="ARBA00004418"/>
    </source>
</evidence>
<feature type="domain" description="Blue (type 1) copper" evidence="11">
    <location>
        <begin position="28"/>
        <end position="114"/>
    </location>
</feature>
<name>A0ABT3R9L0_9HYPH</name>
<dbReference type="PRINTS" id="PR00155">
    <property type="entry name" value="AMICYANIN"/>
</dbReference>
<feature type="chain" id="PRO_5046901232" description="Pseudoazurin" evidence="10">
    <location>
        <begin position="23"/>
        <end position="147"/>
    </location>
</feature>
<evidence type="ECO:0000256" key="8">
    <source>
        <dbReference type="ARBA" id="ARBA00023008"/>
    </source>
</evidence>
<evidence type="ECO:0000313" key="12">
    <source>
        <dbReference type="EMBL" id="MCX2725722.1"/>
    </source>
</evidence>
<reference evidence="12 13" key="1">
    <citation type="journal article" date="2016" name="Int. J. Syst. Evol. Microbiol.">
        <title>Labrenzia salina sp. nov., isolated from the rhizosphere of the halophyte Arthrocnemum macrostachyum.</title>
        <authorList>
            <person name="Camacho M."/>
            <person name="Redondo-Gomez S."/>
            <person name="Rodriguez-Llorente I."/>
            <person name="Rohde M."/>
            <person name="Sproer C."/>
            <person name="Schumann P."/>
            <person name="Klenk H.P."/>
            <person name="Montero-Calasanz M.D.C."/>
        </authorList>
    </citation>
    <scope>NUCLEOTIDE SEQUENCE [LARGE SCALE GENOMIC DNA]</scope>
    <source>
        <strain evidence="12 13">DSM 29163</strain>
    </source>
</reference>
<dbReference type="Proteomes" id="UP001300261">
    <property type="component" value="Unassembled WGS sequence"/>
</dbReference>
<dbReference type="InterPro" id="IPR000923">
    <property type="entry name" value="BlueCu_1"/>
</dbReference>
<evidence type="ECO:0000256" key="4">
    <source>
        <dbReference type="ARBA" id="ARBA00022448"/>
    </source>
</evidence>
<dbReference type="PRINTS" id="PR00156">
    <property type="entry name" value="COPPERBLUE"/>
</dbReference>
<keyword evidence="8" id="KW-0186">Copper</keyword>
<keyword evidence="6" id="KW-0574">Periplasm</keyword>
<dbReference type="InterPro" id="IPR008972">
    <property type="entry name" value="Cupredoxin"/>
</dbReference>
<comment type="caution">
    <text evidence="12">The sequence shown here is derived from an EMBL/GenBank/DDBJ whole genome shotgun (WGS) entry which is preliminary data.</text>
</comment>
<evidence type="ECO:0000256" key="7">
    <source>
        <dbReference type="ARBA" id="ARBA00022982"/>
    </source>
</evidence>
<evidence type="ECO:0000256" key="1">
    <source>
        <dbReference type="ARBA" id="ARBA00001935"/>
    </source>
</evidence>
<dbReference type="InterPro" id="IPR028871">
    <property type="entry name" value="BlueCu_1_BS"/>
</dbReference>
<dbReference type="SUPFAM" id="SSF49503">
    <property type="entry name" value="Cupredoxins"/>
    <property type="match status" value="1"/>
</dbReference>
<keyword evidence="7" id="KW-0249">Electron transport</keyword>
<feature type="signal peptide" evidence="10">
    <location>
        <begin position="1"/>
        <end position="22"/>
    </location>
</feature>
<dbReference type="InterPro" id="IPR002386">
    <property type="entry name" value="Amicyanin/Pseudoazurin"/>
</dbReference>
<evidence type="ECO:0000256" key="3">
    <source>
        <dbReference type="ARBA" id="ARBA00016984"/>
    </source>
</evidence>
<dbReference type="EMBL" id="JAPEVI010000003">
    <property type="protein sequence ID" value="MCX2725722.1"/>
    <property type="molecule type" value="Genomic_DNA"/>
</dbReference>
<keyword evidence="13" id="KW-1185">Reference proteome</keyword>
<dbReference type="RefSeq" id="WP_265966861.1">
    <property type="nucleotide sequence ID" value="NZ_JAPEVI010000003.1"/>
</dbReference>
<evidence type="ECO:0000313" key="13">
    <source>
        <dbReference type="Proteomes" id="UP001300261"/>
    </source>
</evidence>
<dbReference type="CDD" id="cd04218">
    <property type="entry name" value="Pseudoazurin"/>
    <property type="match status" value="1"/>
</dbReference>
<dbReference type="InterPro" id="IPR001235">
    <property type="entry name" value="Copper_blue_Plastocyanin"/>
</dbReference>
<proteinExistence type="predicted"/>
<evidence type="ECO:0000256" key="5">
    <source>
        <dbReference type="ARBA" id="ARBA00022723"/>
    </source>
</evidence>
<dbReference type="InterPro" id="IPR012745">
    <property type="entry name" value="Pseudoazurin"/>
</dbReference>
<dbReference type="Gene3D" id="2.60.40.420">
    <property type="entry name" value="Cupredoxins - blue copper proteins"/>
    <property type="match status" value="1"/>
</dbReference>
<organism evidence="12 13">
    <name type="scientific">Roseibium salinum</name>
    <dbReference type="NCBI Taxonomy" id="1604349"/>
    <lineage>
        <taxon>Bacteria</taxon>
        <taxon>Pseudomonadati</taxon>
        <taxon>Pseudomonadota</taxon>
        <taxon>Alphaproteobacteria</taxon>
        <taxon>Hyphomicrobiales</taxon>
        <taxon>Stappiaceae</taxon>
        <taxon>Roseibium</taxon>
    </lineage>
</organism>
<keyword evidence="10" id="KW-0732">Signal</keyword>
<dbReference type="PROSITE" id="PS00196">
    <property type="entry name" value="COPPER_BLUE"/>
    <property type="match status" value="1"/>
</dbReference>
<keyword evidence="5" id="KW-0479">Metal-binding</keyword>
<accession>A0ABT3R9L0</accession>
<protein>
    <recommendedName>
        <fullName evidence="3 9">Pseudoazurin</fullName>
    </recommendedName>
</protein>
<dbReference type="NCBIfam" id="TIGR02375">
    <property type="entry name" value="pseudoazurin"/>
    <property type="match status" value="1"/>
</dbReference>